<dbReference type="OrthoDB" id="1211981at2759"/>
<accession>A0A5N5HJF9</accession>
<dbReference type="PANTHER" id="PTHR34661:SF1">
    <property type="entry name" value="INCREASED DNA METHYLATION 3"/>
    <property type="match status" value="1"/>
</dbReference>
<comment type="caution">
    <text evidence="2">The sequence shown here is derived from an EMBL/GenBank/DDBJ whole genome shotgun (WGS) entry which is preliminary data.</text>
</comment>
<dbReference type="AlphaFoldDB" id="A0A5N5HJF9"/>
<feature type="region of interest" description="Disordered" evidence="1">
    <location>
        <begin position="107"/>
        <end position="136"/>
    </location>
</feature>
<dbReference type="InterPro" id="IPR039321">
    <property type="entry name" value="IDM2/3-like"/>
</dbReference>
<dbReference type="PANTHER" id="PTHR34661">
    <property type="entry name" value="INCREASED DNA METHYLATION 3"/>
    <property type="match status" value="1"/>
</dbReference>
<proteinExistence type="predicted"/>
<evidence type="ECO:0000313" key="3">
    <source>
        <dbReference type="Proteomes" id="UP000327157"/>
    </source>
</evidence>
<reference evidence="3" key="2">
    <citation type="submission" date="2019-10" db="EMBL/GenBank/DDBJ databases">
        <title>A de novo genome assembly of a pear dwarfing rootstock.</title>
        <authorList>
            <person name="Wang F."/>
            <person name="Wang J."/>
            <person name="Li S."/>
            <person name="Zhang Y."/>
            <person name="Fang M."/>
            <person name="Ma L."/>
            <person name="Zhao Y."/>
            <person name="Jiang S."/>
        </authorList>
    </citation>
    <scope>NUCLEOTIDE SEQUENCE [LARGE SCALE GENOMIC DNA]</scope>
</reference>
<keyword evidence="3" id="KW-1185">Reference proteome</keyword>
<dbReference type="EMBL" id="SMOL01000160">
    <property type="protein sequence ID" value="KAB2626272.1"/>
    <property type="molecule type" value="Genomic_DNA"/>
</dbReference>
<organism evidence="2 3">
    <name type="scientific">Pyrus ussuriensis x Pyrus communis</name>
    <dbReference type="NCBI Taxonomy" id="2448454"/>
    <lineage>
        <taxon>Eukaryota</taxon>
        <taxon>Viridiplantae</taxon>
        <taxon>Streptophyta</taxon>
        <taxon>Embryophyta</taxon>
        <taxon>Tracheophyta</taxon>
        <taxon>Spermatophyta</taxon>
        <taxon>Magnoliopsida</taxon>
        <taxon>eudicotyledons</taxon>
        <taxon>Gunneridae</taxon>
        <taxon>Pentapetalae</taxon>
        <taxon>rosids</taxon>
        <taxon>fabids</taxon>
        <taxon>Rosales</taxon>
        <taxon>Rosaceae</taxon>
        <taxon>Amygdaloideae</taxon>
        <taxon>Maleae</taxon>
        <taxon>Pyrus</taxon>
    </lineage>
</organism>
<evidence type="ECO:0000313" key="2">
    <source>
        <dbReference type="EMBL" id="KAB2626272.1"/>
    </source>
</evidence>
<feature type="compositionally biased region" description="Basic and acidic residues" evidence="1">
    <location>
        <begin position="107"/>
        <end position="124"/>
    </location>
</feature>
<name>A0A5N5HJF9_9ROSA</name>
<reference evidence="2 3" key="3">
    <citation type="submission" date="2019-11" db="EMBL/GenBank/DDBJ databases">
        <title>A de novo genome assembly of a pear dwarfing rootstock.</title>
        <authorList>
            <person name="Wang F."/>
            <person name="Wang J."/>
            <person name="Li S."/>
            <person name="Zhang Y."/>
            <person name="Fang M."/>
            <person name="Ma L."/>
            <person name="Zhao Y."/>
            <person name="Jiang S."/>
        </authorList>
    </citation>
    <scope>NUCLEOTIDE SEQUENCE [LARGE SCALE GENOMIC DNA]</scope>
    <source>
        <strain evidence="2">S2</strain>
        <tissue evidence="2">Leaf</tissue>
    </source>
</reference>
<reference evidence="2 3" key="1">
    <citation type="submission" date="2019-09" db="EMBL/GenBank/DDBJ databases">
        <authorList>
            <person name="Ou C."/>
        </authorList>
    </citation>
    <scope>NUCLEOTIDE SEQUENCE [LARGE SCALE GENOMIC DNA]</scope>
    <source>
        <strain evidence="2">S2</strain>
        <tissue evidence="2">Leaf</tissue>
    </source>
</reference>
<protein>
    <submittedName>
        <fullName evidence="2">Uncharacterized protein</fullName>
    </submittedName>
</protein>
<evidence type="ECO:0000256" key="1">
    <source>
        <dbReference type="SAM" id="MobiDB-lite"/>
    </source>
</evidence>
<dbReference type="GO" id="GO:0005634">
    <property type="term" value="C:nucleus"/>
    <property type="evidence" value="ECO:0007669"/>
    <property type="project" value="TreeGrafter"/>
</dbReference>
<gene>
    <name evidence="2" type="ORF">D8674_017932</name>
</gene>
<sequence length="201" mass="22751">MDLEPKDDPRKTSLKPSFADQHFLVNFIMGNYLGPDVNIDNLGYSAFHLDCMRVAKDSWRQFTHLFPLDLHVLVDDPVTLFMEDTALEKFKSLSAIRYQHDYLDGGESEANRLNDDGNETKTEKISNGNGNSGGNPIRKRSRVFEMKLQQLCPAGPFTLSFSLPEPVDPRLFAPNFGSDGIFEGVIVKHVIYIAELHLFLM</sequence>
<dbReference type="Proteomes" id="UP000327157">
    <property type="component" value="Chromosome 16"/>
</dbReference>